<dbReference type="EMBL" id="LAZR01050628">
    <property type="protein sequence ID" value="KKK86940.1"/>
    <property type="molecule type" value="Genomic_DNA"/>
</dbReference>
<name>A0A0F8ZLQ2_9ZZZZ</name>
<organism evidence="1">
    <name type="scientific">marine sediment metagenome</name>
    <dbReference type="NCBI Taxonomy" id="412755"/>
    <lineage>
        <taxon>unclassified sequences</taxon>
        <taxon>metagenomes</taxon>
        <taxon>ecological metagenomes</taxon>
    </lineage>
</organism>
<protein>
    <submittedName>
        <fullName evidence="1">Uncharacterized protein</fullName>
    </submittedName>
</protein>
<comment type="caution">
    <text evidence="1">The sequence shown here is derived from an EMBL/GenBank/DDBJ whole genome shotgun (WGS) entry which is preliminary data.</text>
</comment>
<gene>
    <name evidence="1" type="ORF">LCGC14_2758220</name>
</gene>
<proteinExistence type="predicted"/>
<evidence type="ECO:0000313" key="1">
    <source>
        <dbReference type="EMBL" id="KKK86940.1"/>
    </source>
</evidence>
<sequence length="125" mass="14795">MSASDKIKRFRTLLLFPHTLTDDEMCALWDMARYPGKIMFRTDSEASDYPHPIIWVAGFRVPIYWHIIDTLEARGLIKRRKTNAKGIILYWDDSITWITWDIVWKKMKTFEQTKELQMQAALGSL</sequence>
<dbReference type="AlphaFoldDB" id="A0A0F8ZLQ2"/>
<reference evidence="1" key="1">
    <citation type="journal article" date="2015" name="Nature">
        <title>Complex archaea that bridge the gap between prokaryotes and eukaryotes.</title>
        <authorList>
            <person name="Spang A."/>
            <person name="Saw J.H."/>
            <person name="Jorgensen S.L."/>
            <person name="Zaremba-Niedzwiedzka K."/>
            <person name="Martijn J."/>
            <person name="Lind A.E."/>
            <person name="van Eijk R."/>
            <person name="Schleper C."/>
            <person name="Guy L."/>
            <person name="Ettema T.J."/>
        </authorList>
    </citation>
    <scope>NUCLEOTIDE SEQUENCE</scope>
</reference>
<accession>A0A0F8ZLQ2</accession>